<evidence type="ECO:0000256" key="3">
    <source>
        <dbReference type="ARBA" id="ARBA00022741"/>
    </source>
</evidence>
<sequence>MLDAFTIATKGGIVLWSKPDSNFTHKNEANDPVNDLIKTVLIQNARTGDQSQRSFTTEYHSVQWTFANDLGLIFVAAYQKILQLTYITELLQKVKKRFVELFSDRLKNAIYQKKDSEEDQVFEEFNFTDSFASILRAVEKKDELSRQDRRNQPRRFEDTNKYQQTMEGSKKEMEALAVDETMSMMMLNSGGRRKGKPMRTWADKKGKKGSGNDSETSGKKGKKGGKASKEMRTWDGGKITAERMRALDFSADKSDGTDTNEEQSLQSKETARRWVEEESMGKLTNDGGYEVANYDSNDEIVDDDEDEDGNLSKISKPTGLFTTFIQTITTGKVLTEADLVGPISKMREHLVQKNVASDIASEICQSVQHDMIGQRITGFQTIKSQIRQSMNRVLTRILTPQTSTDILRGIMSAKSQGKPYSIVFVGVNGVGKSTNLSKVCFWLLQNRLRVLVAACDTFRSGAVEQLRVHVRNLHLLSDDPRKKMVDLFERGYGKDSAAIAKDAIQYATTNDYDVVLIDTAGRMQDNEPLMRALAKLVSTNNPDKIVFVGEALVGNEAVDQLTKFNKALREFTNAQSSRHIDGMILTKFDTIDDKVGAALSMTYITGQPILFVGTGQTYTDLKTMRVSNIVSALLRN</sequence>
<dbReference type="InterPro" id="IPR000897">
    <property type="entry name" value="SRP54_GTPase_dom"/>
</dbReference>
<accession>A0A9W8DWS0</accession>
<dbReference type="Pfam" id="PF04086">
    <property type="entry name" value="SRP-alpha_N"/>
    <property type="match status" value="1"/>
</dbReference>
<dbReference type="Gene3D" id="3.40.50.300">
    <property type="entry name" value="P-loop containing nucleotide triphosphate hydrolases"/>
    <property type="match status" value="1"/>
</dbReference>
<dbReference type="SMART" id="SM00382">
    <property type="entry name" value="AAA"/>
    <property type="match status" value="1"/>
</dbReference>
<evidence type="ECO:0000256" key="2">
    <source>
        <dbReference type="ARBA" id="ARBA00008531"/>
    </source>
</evidence>
<dbReference type="SUPFAM" id="SSF52540">
    <property type="entry name" value="P-loop containing nucleoside triphosphate hydrolases"/>
    <property type="match status" value="1"/>
</dbReference>
<evidence type="ECO:0000256" key="8">
    <source>
        <dbReference type="SAM" id="MobiDB-lite"/>
    </source>
</evidence>
<dbReference type="InterPro" id="IPR042101">
    <property type="entry name" value="SRP54_N_sf"/>
</dbReference>
<evidence type="ECO:0000313" key="11">
    <source>
        <dbReference type="Proteomes" id="UP001150538"/>
    </source>
</evidence>
<dbReference type="InterPro" id="IPR027417">
    <property type="entry name" value="P-loop_NTPase"/>
</dbReference>
<dbReference type="SUPFAM" id="SSF47364">
    <property type="entry name" value="Domain of the SRP/SRP receptor G-proteins"/>
    <property type="match status" value="1"/>
</dbReference>
<dbReference type="GO" id="GO:0006614">
    <property type="term" value="P:SRP-dependent cotranslational protein targeting to membrane"/>
    <property type="evidence" value="ECO:0007669"/>
    <property type="project" value="InterPro"/>
</dbReference>
<dbReference type="Proteomes" id="UP001150538">
    <property type="component" value="Unassembled WGS sequence"/>
</dbReference>
<keyword evidence="5" id="KW-0342">GTP-binding</keyword>
<dbReference type="InterPro" id="IPR003593">
    <property type="entry name" value="AAA+_ATPase"/>
</dbReference>
<evidence type="ECO:0000259" key="9">
    <source>
        <dbReference type="PROSITE" id="PS00300"/>
    </source>
</evidence>
<dbReference type="Gene3D" id="1.20.120.140">
    <property type="entry name" value="Signal recognition particle SRP54, nucleotide-binding domain"/>
    <property type="match status" value="1"/>
</dbReference>
<dbReference type="GO" id="GO:0003924">
    <property type="term" value="F:GTPase activity"/>
    <property type="evidence" value="ECO:0007669"/>
    <property type="project" value="InterPro"/>
</dbReference>
<evidence type="ECO:0000313" key="10">
    <source>
        <dbReference type="EMBL" id="KAJ1921501.1"/>
    </source>
</evidence>
<dbReference type="InterPro" id="IPR036225">
    <property type="entry name" value="SRP/SRP_N"/>
</dbReference>
<feature type="domain" description="SRP54-type proteins GTP-binding" evidence="9">
    <location>
        <begin position="608"/>
        <end position="621"/>
    </location>
</feature>
<keyword evidence="7" id="KW-0675">Receptor</keyword>
<feature type="region of interest" description="Disordered" evidence="8">
    <location>
        <begin position="142"/>
        <end position="171"/>
    </location>
</feature>
<comment type="subcellular location">
    <subcellularLocation>
        <location evidence="1">Endoplasmic reticulum membrane</location>
        <topology evidence="1">Peripheral membrane protein</topology>
        <orientation evidence="1">Cytoplasmic side</orientation>
    </subcellularLocation>
</comment>
<keyword evidence="11" id="KW-1185">Reference proteome</keyword>
<dbReference type="InterPro" id="IPR007222">
    <property type="entry name" value="Sig_recog_particle_rcpt_asu_N"/>
</dbReference>
<evidence type="ECO:0000256" key="1">
    <source>
        <dbReference type="ARBA" id="ARBA00004397"/>
    </source>
</evidence>
<feature type="compositionally biased region" description="Basic and acidic residues" evidence="8">
    <location>
        <begin position="269"/>
        <end position="280"/>
    </location>
</feature>
<dbReference type="InterPro" id="IPR013822">
    <property type="entry name" value="Signal_recog_particl_SRP54_hlx"/>
</dbReference>
<dbReference type="GO" id="GO:0005047">
    <property type="term" value="F:signal recognition particle binding"/>
    <property type="evidence" value="ECO:0007669"/>
    <property type="project" value="InterPro"/>
</dbReference>
<feature type="compositionally biased region" description="Basic and acidic residues" evidence="8">
    <location>
        <begin position="142"/>
        <end position="160"/>
    </location>
</feature>
<protein>
    <recommendedName>
        <fullName evidence="9">SRP54-type proteins GTP-binding domain-containing protein</fullName>
    </recommendedName>
</protein>
<comment type="caution">
    <text evidence="10">The sequence shown here is derived from an EMBL/GenBank/DDBJ whole genome shotgun (WGS) entry which is preliminary data.</text>
</comment>
<dbReference type="EMBL" id="JANBPU010000004">
    <property type="protein sequence ID" value="KAJ1921501.1"/>
    <property type="molecule type" value="Genomic_DNA"/>
</dbReference>
<gene>
    <name evidence="10" type="ORF">H4219_000538</name>
</gene>
<evidence type="ECO:0000256" key="4">
    <source>
        <dbReference type="ARBA" id="ARBA00022824"/>
    </source>
</evidence>
<dbReference type="SMART" id="SM00962">
    <property type="entry name" value="SRP54"/>
    <property type="match status" value="1"/>
</dbReference>
<comment type="similarity">
    <text evidence="2">Belongs to the GTP-binding SRP family.</text>
</comment>
<organism evidence="10 11">
    <name type="scientific">Mycoemilia scoparia</name>
    <dbReference type="NCBI Taxonomy" id="417184"/>
    <lineage>
        <taxon>Eukaryota</taxon>
        <taxon>Fungi</taxon>
        <taxon>Fungi incertae sedis</taxon>
        <taxon>Zoopagomycota</taxon>
        <taxon>Kickxellomycotina</taxon>
        <taxon>Kickxellomycetes</taxon>
        <taxon>Kickxellales</taxon>
        <taxon>Kickxellaceae</taxon>
        <taxon>Mycoemilia</taxon>
    </lineage>
</organism>
<dbReference type="CDD" id="cd17876">
    <property type="entry name" value="SRalpha_C"/>
    <property type="match status" value="1"/>
</dbReference>
<dbReference type="SUPFAM" id="SSF64356">
    <property type="entry name" value="SNARE-like"/>
    <property type="match status" value="1"/>
</dbReference>
<keyword evidence="6" id="KW-0472">Membrane</keyword>
<dbReference type="GO" id="GO:0005785">
    <property type="term" value="C:signal recognition particle receptor complex"/>
    <property type="evidence" value="ECO:0007669"/>
    <property type="project" value="InterPro"/>
</dbReference>
<dbReference type="InterPro" id="IPR011012">
    <property type="entry name" value="Longin-like_dom_sf"/>
</dbReference>
<dbReference type="PANTHER" id="PTHR43134:SF1">
    <property type="entry name" value="SIGNAL RECOGNITION PARTICLE RECEPTOR SUBUNIT ALPHA"/>
    <property type="match status" value="1"/>
</dbReference>
<dbReference type="CDD" id="cd14826">
    <property type="entry name" value="SR_alpha_SRX"/>
    <property type="match status" value="1"/>
</dbReference>
<dbReference type="PROSITE" id="PS00300">
    <property type="entry name" value="SRP54"/>
    <property type="match status" value="1"/>
</dbReference>
<dbReference type="GO" id="GO:0006886">
    <property type="term" value="P:intracellular protein transport"/>
    <property type="evidence" value="ECO:0007669"/>
    <property type="project" value="InterPro"/>
</dbReference>
<dbReference type="GO" id="GO:0005525">
    <property type="term" value="F:GTP binding"/>
    <property type="evidence" value="ECO:0007669"/>
    <property type="project" value="UniProtKB-KW"/>
</dbReference>
<feature type="region of interest" description="Disordered" evidence="8">
    <location>
        <begin position="249"/>
        <end position="294"/>
    </location>
</feature>
<evidence type="ECO:0000256" key="7">
    <source>
        <dbReference type="ARBA" id="ARBA00023170"/>
    </source>
</evidence>
<dbReference type="Pfam" id="PF00448">
    <property type="entry name" value="SRP54"/>
    <property type="match status" value="1"/>
</dbReference>
<proteinExistence type="inferred from homology"/>
<dbReference type="AlphaFoldDB" id="A0A9W8DWS0"/>
<keyword evidence="3" id="KW-0547">Nucleotide-binding</keyword>
<reference evidence="10" key="1">
    <citation type="submission" date="2022-07" db="EMBL/GenBank/DDBJ databases">
        <title>Phylogenomic reconstructions and comparative analyses of Kickxellomycotina fungi.</title>
        <authorList>
            <person name="Reynolds N.K."/>
            <person name="Stajich J.E."/>
            <person name="Barry K."/>
            <person name="Grigoriev I.V."/>
            <person name="Crous P."/>
            <person name="Smith M.E."/>
        </authorList>
    </citation>
    <scope>NUCLEOTIDE SEQUENCE</scope>
    <source>
        <strain evidence="10">NBRC 100468</strain>
    </source>
</reference>
<feature type="region of interest" description="Disordered" evidence="8">
    <location>
        <begin position="187"/>
        <end position="234"/>
    </location>
</feature>
<dbReference type="FunFam" id="3.40.50.300:FF:000188">
    <property type="entry name" value="signal recognition particle receptor subunit alpha"/>
    <property type="match status" value="1"/>
</dbReference>
<evidence type="ECO:0000256" key="5">
    <source>
        <dbReference type="ARBA" id="ARBA00023134"/>
    </source>
</evidence>
<dbReference type="Pfam" id="PF02881">
    <property type="entry name" value="SRP54_N"/>
    <property type="match status" value="1"/>
</dbReference>
<evidence type="ECO:0000256" key="6">
    <source>
        <dbReference type="ARBA" id="ARBA00023136"/>
    </source>
</evidence>
<name>A0A9W8DWS0_9FUNG</name>
<dbReference type="PANTHER" id="PTHR43134">
    <property type="entry name" value="SIGNAL RECOGNITION PARTICLE RECEPTOR SUBUNIT ALPHA"/>
    <property type="match status" value="1"/>
</dbReference>
<dbReference type="Gene3D" id="3.30.450.60">
    <property type="match status" value="1"/>
</dbReference>
<dbReference type="OrthoDB" id="1727884at2759"/>
<keyword evidence="4" id="KW-0256">Endoplasmic reticulum</keyword>